<evidence type="ECO:0000256" key="8">
    <source>
        <dbReference type="PROSITE-ProRule" id="PRU00169"/>
    </source>
</evidence>
<dbReference type="PANTHER" id="PTHR42713:SF3">
    <property type="entry name" value="TRANSCRIPTIONAL REGULATORY PROTEIN HPTR"/>
    <property type="match status" value="1"/>
</dbReference>
<dbReference type="Pfam" id="PF00072">
    <property type="entry name" value="Response_reg"/>
    <property type="match status" value="1"/>
</dbReference>
<evidence type="ECO:0000256" key="2">
    <source>
        <dbReference type="ARBA" id="ARBA00022490"/>
    </source>
</evidence>
<evidence type="ECO:0000256" key="7">
    <source>
        <dbReference type="ARBA" id="ARBA00023163"/>
    </source>
</evidence>
<organism evidence="11 12">
    <name type="scientific">Saliterribacillus persicus</name>
    <dbReference type="NCBI Taxonomy" id="930114"/>
    <lineage>
        <taxon>Bacteria</taxon>
        <taxon>Bacillati</taxon>
        <taxon>Bacillota</taxon>
        <taxon>Bacilli</taxon>
        <taxon>Bacillales</taxon>
        <taxon>Bacillaceae</taxon>
        <taxon>Saliterribacillus</taxon>
    </lineage>
</organism>
<comment type="subcellular location">
    <subcellularLocation>
        <location evidence="1">Cytoplasm</location>
    </subcellularLocation>
</comment>
<accession>A0A368Y6D3</accession>
<keyword evidence="3 8" id="KW-0597">Phosphoprotein</keyword>
<evidence type="ECO:0000313" key="12">
    <source>
        <dbReference type="Proteomes" id="UP000252585"/>
    </source>
</evidence>
<dbReference type="Gene3D" id="3.40.50.2300">
    <property type="match status" value="1"/>
</dbReference>
<keyword evidence="6" id="KW-0238">DNA-binding</keyword>
<evidence type="ECO:0000256" key="6">
    <source>
        <dbReference type="ARBA" id="ARBA00023125"/>
    </source>
</evidence>
<dbReference type="Pfam" id="PF12833">
    <property type="entry name" value="HTH_18"/>
    <property type="match status" value="1"/>
</dbReference>
<dbReference type="OrthoDB" id="159632at2"/>
<dbReference type="GO" id="GO:0000160">
    <property type="term" value="P:phosphorelay signal transduction system"/>
    <property type="evidence" value="ECO:0007669"/>
    <property type="project" value="UniProtKB-KW"/>
</dbReference>
<dbReference type="SUPFAM" id="SSF52172">
    <property type="entry name" value="CheY-like"/>
    <property type="match status" value="1"/>
</dbReference>
<keyword evidence="2" id="KW-0963">Cytoplasm</keyword>
<name>A0A368Y6D3_9BACI</name>
<sequence length="248" mass="28994">MYKILLVDDEEEIRLGLKNYFPWNQLGFEVTHDCENGEEALLFIKKNNIDIILTDIRMPIMTGVELAREVSNQNKSIKIIFLSGYRDFEYAKEALKYGVIDYIVKPGKFEEIQALFSKLKIDLDKKTESNNSTTTKYYSDNIIQAITTYIKEHYATVTLDDIAELVQMSPTYLSSYFKEKTGENFSNYVTEIRMKQAAKLLCDFRYKTYDVSSLVGYTNPKNFTRMFKKYHGMSPREYRSQKGMTENT</sequence>
<evidence type="ECO:0000313" key="11">
    <source>
        <dbReference type="EMBL" id="RCW74908.1"/>
    </source>
</evidence>
<dbReference type="InterPro" id="IPR018060">
    <property type="entry name" value="HTH_AraC"/>
</dbReference>
<evidence type="ECO:0000256" key="1">
    <source>
        <dbReference type="ARBA" id="ARBA00004496"/>
    </source>
</evidence>
<dbReference type="SMART" id="SM00342">
    <property type="entry name" value="HTH_ARAC"/>
    <property type="match status" value="1"/>
</dbReference>
<dbReference type="GO" id="GO:0043565">
    <property type="term" value="F:sequence-specific DNA binding"/>
    <property type="evidence" value="ECO:0007669"/>
    <property type="project" value="InterPro"/>
</dbReference>
<feature type="domain" description="HTH araC/xylS-type" evidence="9">
    <location>
        <begin position="144"/>
        <end position="241"/>
    </location>
</feature>
<dbReference type="SUPFAM" id="SSF46689">
    <property type="entry name" value="Homeodomain-like"/>
    <property type="match status" value="2"/>
</dbReference>
<evidence type="ECO:0000259" key="10">
    <source>
        <dbReference type="PROSITE" id="PS50110"/>
    </source>
</evidence>
<dbReference type="InterPro" id="IPR020449">
    <property type="entry name" value="Tscrpt_reg_AraC-type_HTH"/>
</dbReference>
<comment type="caution">
    <text evidence="11">The sequence shown here is derived from an EMBL/GenBank/DDBJ whole genome shotgun (WGS) entry which is preliminary data.</text>
</comment>
<dbReference type="PROSITE" id="PS50110">
    <property type="entry name" value="RESPONSE_REGULATORY"/>
    <property type="match status" value="1"/>
</dbReference>
<keyword evidence="5" id="KW-0805">Transcription regulation</keyword>
<proteinExistence type="predicted"/>
<feature type="domain" description="Response regulatory" evidence="10">
    <location>
        <begin position="3"/>
        <end position="120"/>
    </location>
</feature>
<dbReference type="CDD" id="cd17536">
    <property type="entry name" value="REC_YesN-like"/>
    <property type="match status" value="1"/>
</dbReference>
<dbReference type="InterPro" id="IPR001789">
    <property type="entry name" value="Sig_transdc_resp-reg_receiver"/>
</dbReference>
<dbReference type="GO" id="GO:0003700">
    <property type="term" value="F:DNA-binding transcription factor activity"/>
    <property type="evidence" value="ECO:0007669"/>
    <property type="project" value="InterPro"/>
</dbReference>
<dbReference type="EMBL" id="QPJJ01000003">
    <property type="protein sequence ID" value="RCW74908.1"/>
    <property type="molecule type" value="Genomic_DNA"/>
</dbReference>
<dbReference type="GO" id="GO:0005737">
    <property type="term" value="C:cytoplasm"/>
    <property type="evidence" value="ECO:0007669"/>
    <property type="project" value="UniProtKB-SubCell"/>
</dbReference>
<evidence type="ECO:0000259" key="9">
    <source>
        <dbReference type="PROSITE" id="PS01124"/>
    </source>
</evidence>
<keyword evidence="4" id="KW-0902">Two-component regulatory system</keyword>
<keyword evidence="12" id="KW-1185">Reference proteome</keyword>
<dbReference type="AlphaFoldDB" id="A0A368Y6D3"/>
<dbReference type="PRINTS" id="PR00032">
    <property type="entry name" value="HTHARAC"/>
</dbReference>
<evidence type="ECO:0000256" key="3">
    <source>
        <dbReference type="ARBA" id="ARBA00022553"/>
    </source>
</evidence>
<evidence type="ECO:0000256" key="4">
    <source>
        <dbReference type="ARBA" id="ARBA00023012"/>
    </source>
</evidence>
<dbReference type="PROSITE" id="PS01124">
    <property type="entry name" value="HTH_ARAC_FAMILY_2"/>
    <property type="match status" value="1"/>
</dbReference>
<evidence type="ECO:0000256" key="5">
    <source>
        <dbReference type="ARBA" id="ARBA00023015"/>
    </source>
</evidence>
<dbReference type="Gene3D" id="1.10.10.60">
    <property type="entry name" value="Homeodomain-like"/>
    <property type="match status" value="2"/>
</dbReference>
<protein>
    <submittedName>
        <fullName evidence="11">Helix-turn-helix protein</fullName>
    </submittedName>
</protein>
<reference evidence="11 12" key="1">
    <citation type="submission" date="2018-07" db="EMBL/GenBank/DDBJ databases">
        <title>Genomic Encyclopedia of Type Strains, Phase IV (KMG-IV): sequencing the most valuable type-strain genomes for metagenomic binning, comparative biology and taxonomic classification.</title>
        <authorList>
            <person name="Goeker M."/>
        </authorList>
    </citation>
    <scope>NUCLEOTIDE SEQUENCE [LARGE SCALE GENOMIC DNA]</scope>
    <source>
        <strain evidence="11 12">DSM 27696</strain>
    </source>
</reference>
<feature type="modified residue" description="4-aspartylphosphate" evidence="8">
    <location>
        <position position="55"/>
    </location>
</feature>
<dbReference type="InterPro" id="IPR051552">
    <property type="entry name" value="HptR"/>
</dbReference>
<dbReference type="PANTHER" id="PTHR42713">
    <property type="entry name" value="HISTIDINE KINASE-RELATED"/>
    <property type="match status" value="1"/>
</dbReference>
<dbReference type="InterPro" id="IPR011006">
    <property type="entry name" value="CheY-like_superfamily"/>
</dbReference>
<dbReference type="SMART" id="SM00448">
    <property type="entry name" value="REC"/>
    <property type="match status" value="1"/>
</dbReference>
<dbReference type="Proteomes" id="UP000252585">
    <property type="component" value="Unassembled WGS sequence"/>
</dbReference>
<dbReference type="RefSeq" id="WP_114352013.1">
    <property type="nucleotide sequence ID" value="NZ_QPJJ01000003.1"/>
</dbReference>
<dbReference type="InterPro" id="IPR009057">
    <property type="entry name" value="Homeodomain-like_sf"/>
</dbReference>
<keyword evidence="7" id="KW-0804">Transcription</keyword>
<gene>
    <name evidence="11" type="ORF">DFR57_103205</name>
</gene>